<dbReference type="GO" id="GO:0008745">
    <property type="term" value="F:N-acetylmuramoyl-L-alanine amidase activity"/>
    <property type="evidence" value="ECO:0007669"/>
    <property type="project" value="UniProtKB-EC"/>
</dbReference>
<dbReference type="AlphaFoldDB" id="A0AAW6FCX5"/>
<dbReference type="EMBL" id="JAQMRD010000001">
    <property type="protein sequence ID" value="MDB9221546.1"/>
    <property type="molecule type" value="Genomic_DNA"/>
</dbReference>
<evidence type="ECO:0000259" key="5">
    <source>
        <dbReference type="SMART" id="SM00644"/>
    </source>
</evidence>
<dbReference type="PANTHER" id="PTHR30417:SF1">
    <property type="entry name" value="N-ACETYLMURAMOYL-L-ALANINE AMIDASE AMID"/>
    <property type="match status" value="1"/>
</dbReference>
<dbReference type="InterPro" id="IPR002502">
    <property type="entry name" value="Amidase_domain"/>
</dbReference>
<comment type="caution">
    <text evidence="6">The sequence shown here is derived from an EMBL/GenBank/DDBJ whole genome shotgun (WGS) entry which is preliminary data.</text>
</comment>
<dbReference type="GO" id="GO:0009254">
    <property type="term" value="P:peptidoglycan turnover"/>
    <property type="evidence" value="ECO:0007669"/>
    <property type="project" value="TreeGrafter"/>
</dbReference>
<organism evidence="6 7">
    <name type="scientific">Odoribacter splanchnicus</name>
    <dbReference type="NCBI Taxonomy" id="28118"/>
    <lineage>
        <taxon>Bacteria</taxon>
        <taxon>Pseudomonadati</taxon>
        <taxon>Bacteroidota</taxon>
        <taxon>Bacteroidia</taxon>
        <taxon>Bacteroidales</taxon>
        <taxon>Odoribacteraceae</taxon>
        <taxon>Odoribacter</taxon>
    </lineage>
</organism>
<evidence type="ECO:0000256" key="2">
    <source>
        <dbReference type="ARBA" id="ARBA00011901"/>
    </source>
</evidence>
<name>A0AAW6FCX5_9BACT</name>
<keyword evidence="4" id="KW-0961">Cell wall biogenesis/degradation</keyword>
<dbReference type="Proteomes" id="UP001212263">
    <property type="component" value="Unassembled WGS sequence"/>
</dbReference>
<dbReference type="SMART" id="SM00644">
    <property type="entry name" value="Ami_2"/>
    <property type="match status" value="1"/>
</dbReference>
<dbReference type="InterPro" id="IPR036505">
    <property type="entry name" value="Amidase/PGRP_sf"/>
</dbReference>
<accession>A0AAW6FCX5</accession>
<evidence type="ECO:0000256" key="4">
    <source>
        <dbReference type="ARBA" id="ARBA00023316"/>
    </source>
</evidence>
<dbReference type="PANTHER" id="PTHR30417">
    <property type="entry name" value="N-ACETYLMURAMOYL-L-ALANINE AMIDASE AMID"/>
    <property type="match status" value="1"/>
</dbReference>
<sequence>MMYIENHLLKGTFAGRSAKQLHCNKKSGLLEYPDMIVLHYTAGGNAMSSAHYLARADTDASAHLVIARDGGIIQLLPFDTIAWHAGQSEYAGRTNLNRYSIGIEMDNAGELHRREGKFYSWFNREYMPDEVYTDCINGRARYWHLYTKEQIMTVYAVCRLLLKAYPIHYIVGHSEITNRKLDPGAAFPLKQFREQLLKINNP</sequence>
<dbReference type="EC" id="3.5.1.28" evidence="2"/>
<dbReference type="GO" id="GO:0071555">
    <property type="term" value="P:cell wall organization"/>
    <property type="evidence" value="ECO:0007669"/>
    <property type="project" value="UniProtKB-KW"/>
</dbReference>
<keyword evidence="3 6" id="KW-0378">Hydrolase</keyword>
<evidence type="ECO:0000256" key="3">
    <source>
        <dbReference type="ARBA" id="ARBA00022801"/>
    </source>
</evidence>
<dbReference type="RefSeq" id="WP_217773821.1">
    <property type="nucleotide sequence ID" value="NZ_JAHONW010000001.1"/>
</dbReference>
<dbReference type="InterPro" id="IPR051206">
    <property type="entry name" value="NAMLAA_amidase_2"/>
</dbReference>
<protein>
    <recommendedName>
        <fullName evidence="2">N-acetylmuramoyl-L-alanine amidase</fullName>
        <ecNumber evidence="2">3.5.1.28</ecNumber>
    </recommendedName>
</protein>
<proteinExistence type="predicted"/>
<gene>
    <name evidence="6" type="ORF">PN645_00835</name>
</gene>
<dbReference type="Gene3D" id="3.40.80.10">
    <property type="entry name" value="Peptidoglycan recognition protein-like"/>
    <property type="match status" value="1"/>
</dbReference>
<evidence type="ECO:0000313" key="7">
    <source>
        <dbReference type="Proteomes" id="UP001212263"/>
    </source>
</evidence>
<feature type="domain" description="N-acetylmuramoyl-L-alanine amidase" evidence="5">
    <location>
        <begin position="22"/>
        <end position="184"/>
    </location>
</feature>
<evidence type="ECO:0000313" key="6">
    <source>
        <dbReference type="EMBL" id="MDB9221546.1"/>
    </source>
</evidence>
<reference evidence="6" key="1">
    <citation type="submission" date="2023-01" db="EMBL/GenBank/DDBJ databases">
        <title>Human gut microbiome strain richness.</title>
        <authorList>
            <person name="Chen-Liaw A."/>
        </authorList>
    </citation>
    <scope>NUCLEOTIDE SEQUENCE</scope>
    <source>
        <strain evidence="6">RTP21484st1_B7_RTP21484_190118</strain>
    </source>
</reference>
<dbReference type="SUPFAM" id="SSF55846">
    <property type="entry name" value="N-acetylmuramoyl-L-alanine amidase-like"/>
    <property type="match status" value="1"/>
</dbReference>
<evidence type="ECO:0000256" key="1">
    <source>
        <dbReference type="ARBA" id="ARBA00001561"/>
    </source>
</evidence>
<dbReference type="Pfam" id="PF01510">
    <property type="entry name" value="Amidase_2"/>
    <property type="match status" value="1"/>
</dbReference>
<dbReference type="CDD" id="cd06583">
    <property type="entry name" value="PGRP"/>
    <property type="match status" value="1"/>
</dbReference>
<dbReference type="GO" id="GO:0009253">
    <property type="term" value="P:peptidoglycan catabolic process"/>
    <property type="evidence" value="ECO:0007669"/>
    <property type="project" value="InterPro"/>
</dbReference>
<comment type="catalytic activity">
    <reaction evidence="1">
        <text>Hydrolyzes the link between N-acetylmuramoyl residues and L-amino acid residues in certain cell-wall glycopeptides.</text>
        <dbReference type="EC" id="3.5.1.28"/>
    </reaction>
</comment>